<dbReference type="RefSeq" id="XP_033386597.1">
    <property type="nucleotide sequence ID" value="XM_033523348.1"/>
</dbReference>
<accession>A0A6A5XY75</accession>
<keyword evidence="4 8" id="KW-1133">Transmembrane helix</keyword>
<dbReference type="InterPro" id="IPR034294">
    <property type="entry name" value="Aquaporin_transptr"/>
</dbReference>
<evidence type="ECO:0000256" key="1">
    <source>
        <dbReference type="ARBA" id="ARBA00004141"/>
    </source>
</evidence>
<comment type="similarity">
    <text evidence="2 6">Belongs to the MIP/aquaporin (TC 1.A.8) family.</text>
</comment>
<keyword evidence="3 6" id="KW-0812">Transmembrane</keyword>
<feature type="transmembrane region" description="Helical" evidence="8">
    <location>
        <begin position="158"/>
        <end position="176"/>
    </location>
</feature>
<evidence type="ECO:0000256" key="3">
    <source>
        <dbReference type="ARBA" id="ARBA00022692"/>
    </source>
</evidence>
<dbReference type="OrthoDB" id="3222at2759"/>
<feature type="transmembrane region" description="Helical" evidence="8">
    <location>
        <begin position="183"/>
        <end position="201"/>
    </location>
</feature>
<keyword evidence="10" id="KW-1185">Reference proteome</keyword>
<evidence type="ECO:0000256" key="4">
    <source>
        <dbReference type="ARBA" id="ARBA00022989"/>
    </source>
</evidence>
<evidence type="ECO:0000256" key="2">
    <source>
        <dbReference type="ARBA" id="ARBA00006175"/>
    </source>
</evidence>
<keyword evidence="5 8" id="KW-0472">Membrane</keyword>
<dbReference type="PRINTS" id="PR00783">
    <property type="entry name" value="MINTRINSICP"/>
</dbReference>
<keyword evidence="6" id="KW-0813">Transport</keyword>
<dbReference type="InterPro" id="IPR023271">
    <property type="entry name" value="Aquaporin-like"/>
</dbReference>
<feature type="transmembrane region" description="Helical" evidence="8">
    <location>
        <begin position="120"/>
        <end position="138"/>
    </location>
</feature>
<evidence type="ECO:0000256" key="5">
    <source>
        <dbReference type="ARBA" id="ARBA00023136"/>
    </source>
</evidence>
<protein>
    <submittedName>
        <fullName evidence="9">Aquaporin-like protein</fullName>
    </submittedName>
</protein>
<sequence>MSEKRESIGLPPPSTNGVEHTRRPDYARQELTVFVGEFIGTFMFLFFAFTGTQIAAEAPSADSTLPDAAKLLYINLCFGISLAVNVAIFADVSGGMFNPAVTTGLLIAGVVRWQRAIHAILAQLIAAICVSFVVSALLPGPLPVATTLVDSMSISRGLFLEMFITAQLVLAVLFVPASAGKPFYVGLALFIAEMGSVYYTGGSVNPARSFGPSVVVGFKGYHWIYWLGPVLGAALGASIFMLIPLIKGRRYAAE</sequence>
<feature type="transmembrane region" description="Helical" evidence="8">
    <location>
        <begin position="31"/>
        <end position="50"/>
    </location>
</feature>
<evidence type="ECO:0000313" key="10">
    <source>
        <dbReference type="Proteomes" id="UP000799778"/>
    </source>
</evidence>
<gene>
    <name evidence="9" type="ORF">BU24DRAFT_343039</name>
</gene>
<organism evidence="9 10">
    <name type="scientific">Aaosphaeria arxii CBS 175.79</name>
    <dbReference type="NCBI Taxonomy" id="1450172"/>
    <lineage>
        <taxon>Eukaryota</taxon>
        <taxon>Fungi</taxon>
        <taxon>Dikarya</taxon>
        <taxon>Ascomycota</taxon>
        <taxon>Pezizomycotina</taxon>
        <taxon>Dothideomycetes</taxon>
        <taxon>Pleosporomycetidae</taxon>
        <taxon>Pleosporales</taxon>
        <taxon>Pleosporales incertae sedis</taxon>
        <taxon>Aaosphaeria</taxon>
    </lineage>
</organism>
<evidence type="ECO:0000256" key="6">
    <source>
        <dbReference type="RuleBase" id="RU000477"/>
    </source>
</evidence>
<proteinExistence type="inferred from homology"/>
<dbReference type="PANTHER" id="PTHR19139:SF199">
    <property type="entry name" value="MIP17260P"/>
    <property type="match status" value="1"/>
</dbReference>
<dbReference type="Proteomes" id="UP000799778">
    <property type="component" value="Unassembled WGS sequence"/>
</dbReference>
<dbReference type="GO" id="GO:0005886">
    <property type="term" value="C:plasma membrane"/>
    <property type="evidence" value="ECO:0007669"/>
    <property type="project" value="TreeGrafter"/>
</dbReference>
<feature type="transmembrane region" description="Helical" evidence="8">
    <location>
        <begin position="221"/>
        <end position="246"/>
    </location>
</feature>
<dbReference type="GeneID" id="54280745"/>
<reference evidence="9" key="1">
    <citation type="journal article" date="2020" name="Stud. Mycol.">
        <title>101 Dothideomycetes genomes: a test case for predicting lifestyles and emergence of pathogens.</title>
        <authorList>
            <person name="Haridas S."/>
            <person name="Albert R."/>
            <person name="Binder M."/>
            <person name="Bloem J."/>
            <person name="Labutti K."/>
            <person name="Salamov A."/>
            <person name="Andreopoulos B."/>
            <person name="Baker S."/>
            <person name="Barry K."/>
            <person name="Bills G."/>
            <person name="Bluhm B."/>
            <person name="Cannon C."/>
            <person name="Castanera R."/>
            <person name="Culley D."/>
            <person name="Daum C."/>
            <person name="Ezra D."/>
            <person name="Gonzalez J."/>
            <person name="Henrissat B."/>
            <person name="Kuo A."/>
            <person name="Liang C."/>
            <person name="Lipzen A."/>
            <person name="Lutzoni F."/>
            <person name="Magnuson J."/>
            <person name="Mondo S."/>
            <person name="Nolan M."/>
            <person name="Ohm R."/>
            <person name="Pangilinan J."/>
            <person name="Park H.-J."/>
            <person name="Ramirez L."/>
            <person name="Alfaro M."/>
            <person name="Sun H."/>
            <person name="Tritt A."/>
            <person name="Yoshinaga Y."/>
            <person name="Zwiers L.-H."/>
            <person name="Turgeon B."/>
            <person name="Goodwin S."/>
            <person name="Spatafora J."/>
            <person name="Crous P."/>
            <person name="Grigoriev I."/>
        </authorList>
    </citation>
    <scope>NUCLEOTIDE SEQUENCE</scope>
    <source>
        <strain evidence="9">CBS 175.79</strain>
    </source>
</reference>
<dbReference type="PANTHER" id="PTHR19139">
    <property type="entry name" value="AQUAPORIN TRANSPORTER"/>
    <property type="match status" value="1"/>
</dbReference>
<evidence type="ECO:0000256" key="7">
    <source>
        <dbReference type="SAM" id="MobiDB-lite"/>
    </source>
</evidence>
<name>A0A6A5XY75_9PLEO</name>
<comment type="subcellular location">
    <subcellularLocation>
        <location evidence="1">Membrane</location>
        <topology evidence="1">Multi-pass membrane protein</topology>
    </subcellularLocation>
</comment>
<dbReference type="GO" id="GO:0015250">
    <property type="term" value="F:water channel activity"/>
    <property type="evidence" value="ECO:0007669"/>
    <property type="project" value="TreeGrafter"/>
</dbReference>
<evidence type="ECO:0000256" key="8">
    <source>
        <dbReference type="SAM" id="Phobius"/>
    </source>
</evidence>
<feature type="region of interest" description="Disordered" evidence="7">
    <location>
        <begin position="1"/>
        <end position="22"/>
    </location>
</feature>
<feature type="transmembrane region" description="Helical" evidence="8">
    <location>
        <begin position="71"/>
        <end position="90"/>
    </location>
</feature>
<evidence type="ECO:0000313" key="9">
    <source>
        <dbReference type="EMBL" id="KAF2018258.1"/>
    </source>
</evidence>
<dbReference type="AlphaFoldDB" id="A0A6A5XY75"/>
<dbReference type="EMBL" id="ML978068">
    <property type="protein sequence ID" value="KAF2018258.1"/>
    <property type="molecule type" value="Genomic_DNA"/>
</dbReference>
<dbReference type="SUPFAM" id="SSF81338">
    <property type="entry name" value="Aquaporin-like"/>
    <property type="match status" value="1"/>
</dbReference>
<dbReference type="Gene3D" id="1.20.1080.10">
    <property type="entry name" value="Glycerol uptake facilitator protein"/>
    <property type="match status" value="1"/>
</dbReference>
<dbReference type="Pfam" id="PF00230">
    <property type="entry name" value="MIP"/>
    <property type="match status" value="1"/>
</dbReference>
<dbReference type="InterPro" id="IPR000425">
    <property type="entry name" value="MIP"/>
</dbReference>